<evidence type="ECO:0000313" key="2">
    <source>
        <dbReference type="EMBL" id="GHE60390.1"/>
    </source>
</evidence>
<gene>
    <name evidence="2" type="ORF">GCM10011340_14040</name>
</gene>
<protein>
    <recommendedName>
        <fullName evidence="1">Aspartyl/asparaginy/proline hydroxylase domain-containing protein</fullName>
    </recommendedName>
</protein>
<dbReference type="SUPFAM" id="SSF51197">
    <property type="entry name" value="Clavaminate synthase-like"/>
    <property type="match status" value="1"/>
</dbReference>
<dbReference type="InterPro" id="IPR007803">
    <property type="entry name" value="Asp/Arg/Pro-Hydrxlase"/>
</dbReference>
<comment type="caution">
    <text evidence="2">The sequence shown here is derived from an EMBL/GenBank/DDBJ whole genome shotgun (WGS) entry which is preliminary data.</text>
</comment>
<dbReference type="InterPro" id="IPR027443">
    <property type="entry name" value="IPNS-like_sf"/>
</dbReference>
<organism evidence="2 3">
    <name type="scientific">Roseivirga thermotolerans</name>
    <dbReference type="NCBI Taxonomy" id="1758176"/>
    <lineage>
        <taxon>Bacteria</taxon>
        <taxon>Pseudomonadati</taxon>
        <taxon>Bacteroidota</taxon>
        <taxon>Cytophagia</taxon>
        <taxon>Cytophagales</taxon>
        <taxon>Roseivirgaceae</taxon>
        <taxon>Roseivirga</taxon>
    </lineage>
</organism>
<dbReference type="Pfam" id="PF05118">
    <property type="entry name" value="Asp_Arg_Hydrox"/>
    <property type="match status" value="1"/>
</dbReference>
<feature type="domain" description="Aspartyl/asparaginy/proline hydroxylase" evidence="1">
    <location>
        <begin position="13"/>
        <end position="171"/>
    </location>
</feature>
<accession>A0ABQ3I736</accession>
<reference evidence="3" key="1">
    <citation type="journal article" date="2019" name="Int. J. Syst. Evol. Microbiol.">
        <title>The Global Catalogue of Microorganisms (GCM) 10K type strain sequencing project: providing services to taxonomists for standard genome sequencing and annotation.</title>
        <authorList>
            <consortium name="The Broad Institute Genomics Platform"/>
            <consortium name="The Broad Institute Genome Sequencing Center for Infectious Disease"/>
            <person name="Wu L."/>
            <person name="Ma J."/>
        </authorList>
    </citation>
    <scope>NUCLEOTIDE SEQUENCE [LARGE SCALE GENOMIC DNA]</scope>
    <source>
        <strain evidence="3">CGMCC 1.15111</strain>
    </source>
</reference>
<proteinExistence type="predicted"/>
<dbReference type="Proteomes" id="UP000658258">
    <property type="component" value="Unassembled WGS sequence"/>
</dbReference>
<dbReference type="Gene3D" id="2.60.120.330">
    <property type="entry name" value="B-lactam Antibiotic, Isopenicillin N Synthase, Chain"/>
    <property type="match status" value="1"/>
</dbReference>
<evidence type="ECO:0000259" key="1">
    <source>
        <dbReference type="Pfam" id="PF05118"/>
    </source>
</evidence>
<keyword evidence="3" id="KW-1185">Reference proteome</keyword>
<name>A0ABQ3I736_9BACT</name>
<sequence length="238" mass="27069">MKPSHRFSFRFDYKPILKEFQSLSVECQKHFNTGYYDGEWSGLSLRKPVDARHELSAGDQQSDSYQDTEYSGLMSSTQSILDYFHCEKTAVRILKLTPGSHIKEHSDHSLSFFDGLVRLHIPLQTNPQIEFIVAGEKLPMKEGECWFANFNELHSVYNGGQTDRIHLVIDLKVNDWLASLFEKEGIISTGEEAPDPMDSQPKSAKIEMIKSLLSMNSETSTDLAKKLISKYGLENEIA</sequence>
<dbReference type="EMBL" id="BNAG01000002">
    <property type="protein sequence ID" value="GHE60390.1"/>
    <property type="molecule type" value="Genomic_DNA"/>
</dbReference>
<evidence type="ECO:0000313" key="3">
    <source>
        <dbReference type="Proteomes" id="UP000658258"/>
    </source>
</evidence>
<dbReference type="RefSeq" id="WP_189629524.1">
    <property type="nucleotide sequence ID" value="NZ_BNAG01000002.1"/>
</dbReference>